<proteinExistence type="predicted"/>
<name>A0ACB7Z337_9ERIC</name>
<evidence type="ECO:0000313" key="1">
    <source>
        <dbReference type="EMBL" id="KAH7860180.1"/>
    </source>
</evidence>
<evidence type="ECO:0000313" key="2">
    <source>
        <dbReference type="Proteomes" id="UP000828048"/>
    </source>
</evidence>
<dbReference type="EMBL" id="CM037154">
    <property type="protein sequence ID" value="KAH7860180.1"/>
    <property type="molecule type" value="Genomic_DNA"/>
</dbReference>
<dbReference type="Proteomes" id="UP000828048">
    <property type="component" value="Chromosome 4"/>
</dbReference>
<sequence length="201" mass="22696">MCNPSGNQLDNVSRRNSARMLKQEFLKKWIMGLQICSASKKEMSILERKKAIKLSADLAMASTKNGTTNWSLALISNASKENDNKTLVDQMLGNHHSEKISTKRPSIVSIFRNKRVATCRGKKILKKRGGIRRAKKMASSATSIAKRLVKKRTQVLKRLVPGGEYMDELNLMEETLDYILSLRAQVDVMRHFANATPKFES</sequence>
<comment type="caution">
    <text evidence="1">The sequence shown here is derived from an EMBL/GenBank/DDBJ whole genome shotgun (WGS) entry which is preliminary data.</text>
</comment>
<accession>A0ACB7Z337</accession>
<keyword evidence="2" id="KW-1185">Reference proteome</keyword>
<organism evidence="1 2">
    <name type="scientific">Vaccinium darrowii</name>
    <dbReference type="NCBI Taxonomy" id="229202"/>
    <lineage>
        <taxon>Eukaryota</taxon>
        <taxon>Viridiplantae</taxon>
        <taxon>Streptophyta</taxon>
        <taxon>Embryophyta</taxon>
        <taxon>Tracheophyta</taxon>
        <taxon>Spermatophyta</taxon>
        <taxon>Magnoliopsida</taxon>
        <taxon>eudicotyledons</taxon>
        <taxon>Gunneridae</taxon>
        <taxon>Pentapetalae</taxon>
        <taxon>asterids</taxon>
        <taxon>Ericales</taxon>
        <taxon>Ericaceae</taxon>
        <taxon>Vaccinioideae</taxon>
        <taxon>Vaccinieae</taxon>
        <taxon>Vaccinium</taxon>
    </lineage>
</organism>
<reference evidence="1 2" key="1">
    <citation type="journal article" date="2021" name="Hortic Res">
        <title>High-quality reference genome and annotation aids understanding of berry development for evergreen blueberry (Vaccinium darrowii).</title>
        <authorList>
            <person name="Yu J."/>
            <person name="Hulse-Kemp A.M."/>
            <person name="Babiker E."/>
            <person name="Staton M."/>
        </authorList>
    </citation>
    <scope>NUCLEOTIDE SEQUENCE [LARGE SCALE GENOMIC DNA]</scope>
    <source>
        <strain evidence="2">cv. NJ 8807/NJ 8810</strain>
        <tissue evidence="1">Young leaf</tissue>
    </source>
</reference>
<protein>
    <submittedName>
        <fullName evidence="1">Uncharacterized protein</fullName>
    </submittedName>
</protein>
<gene>
    <name evidence="1" type="ORF">Vadar_010259</name>
</gene>